<dbReference type="GO" id="GO:0032267">
    <property type="term" value="F:tRNA(Ile)-lysidine synthase activity"/>
    <property type="evidence" value="ECO:0007669"/>
    <property type="project" value="UniProtKB-EC"/>
</dbReference>
<keyword evidence="5 8" id="KW-0547">Nucleotide-binding</keyword>
<comment type="catalytic activity">
    <reaction evidence="7 8">
        <text>cytidine(34) in tRNA(Ile2) + L-lysine + ATP = lysidine(34) in tRNA(Ile2) + AMP + diphosphate + H(+)</text>
        <dbReference type="Rhea" id="RHEA:43744"/>
        <dbReference type="Rhea" id="RHEA-COMP:10625"/>
        <dbReference type="Rhea" id="RHEA-COMP:10670"/>
        <dbReference type="ChEBI" id="CHEBI:15378"/>
        <dbReference type="ChEBI" id="CHEBI:30616"/>
        <dbReference type="ChEBI" id="CHEBI:32551"/>
        <dbReference type="ChEBI" id="CHEBI:33019"/>
        <dbReference type="ChEBI" id="CHEBI:82748"/>
        <dbReference type="ChEBI" id="CHEBI:83665"/>
        <dbReference type="ChEBI" id="CHEBI:456215"/>
        <dbReference type="EC" id="6.3.4.19"/>
    </reaction>
</comment>
<dbReference type="InterPro" id="IPR012796">
    <property type="entry name" value="Lysidine-tRNA-synth_C"/>
</dbReference>
<dbReference type="InterPro" id="IPR015262">
    <property type="entry name" value="tRNA_Ile_lys_synt_subst-bd"/>
</dbReference>
<comment type="subcellular location">
    <subcellularLocation>
        <location evidence="1 8">Cytoplasm</location>
    </subcellularLocation>
</comment>
<accession>A0A7W0C6B9</accession>
<dbReference type="Pfam" id="PF01171">
    <property type="entry name" value="ATP_bind_3"/>
    <property type="match status" value="1"/>
</dbReference>
<feature type="domain" description="Lysidine-tRNA(Ile) synthetase C-terminal" evidence="9">
    <location>
        <begin position="418"/>
        <end position="490"/>
    </location>
</feature>
<dbReference type="Pfam" id="PF11734">
    <property type="entry name" value="TilS_C"/>
    <property type="match status" value="1"/>
</dbReference>
<dbReference type="InterPro" id="IPR012094">
    <property type="entry name" value="tRNA_Ile_lys_synt"/>
</dbReference>
<comment type="similarity">
    <text evidence="8">Belongs to the tRNA(Ile)-lysidine synthase family.</text>
</comment>
<evidence type="ECO:0000313" key="11">
    <source>
        <dbReference type="Proteomes" id="UP000525298"/>
    </source>
</evidence>
<keyword evidence="11" id="KW-1185">Reference proteome</keyword>
<evidence type="ECO:0000256" key="1">
    <source>
        <dbReference type="ARBA" id="ARBA00004496"/>
    </source>
</evidence>
<evidence type="ECO:0000256" key="3">
    <source>
        <dbReference type="ARBA" id="ARBA00022598"/>
    </source>
</evidence>
<keyword evidence="2 8" id="KW-0963">Cytoplasm</keyword>
<dbReference type="InterPro" id="IPR011063">
    <property type="entry name" value="TilS/TtcA_N"/>
</dbReference>
<dbReference type="SUPFAM" id="SSF52402">
    <property type="entry name" value="Adenine nucleotide alpha hydrolases-like"/>
    <property type="match status" value="1"/>
</dbReference>
<evidence type="ECO:0000256" key="6">
    <source>
        <dbReference type="ARBA" id="ARBA00022840"/>
    </source>
</evidence>
<dbReference type="EC" id="6.3.4.19" evidence="8"/>
<dbReference type="PANTHER" id="PTHR43033:SF1">
    <property type="entry name" value="TRNA(ILE)-LYSIDINE SYNTHASE-RELATED"/>
    <property type="match status" value="1"/>
</dbReference>
<dbReference type="GO" id="GO:0005737">
    <property type="term" value="C:cytoplasm"/>
    <property type="evidence" value="ECO:0007669"/>
    <property type="project" value="UniProtKB-SubCell"/>
</dbReference>
<gene>
    <name evidence="8" type="primary">tilS</name>
    <name evidence="10" type="ORF">HNR65_000230</name>
</gene>
<evidence type="ECO:0000256" key="5">
    <source>
        <dbReference type="ARBA" id="ARBA00022741"/>
    </source>
</evidence>
<keyword evidence="3 8" id="KW-0436">Ligase</keyword>
<dbReference type="SMART" id="SM00977">
    <property type="entry name" value="TilS_C"/>
    <property type="match status" value="1"/>
</dbReference>
<dbReference type="SUPFAM" id="SSF82829">
    <property type="entry name" value="MesJ substrate recognition domain-like"/>
    <property type="match status" value="1"/>
</dbReference>
<evidence type="ECO:0000256" key="7">
    <source>
        <dbReference type="ARBA" id="ARBA00048539"/>
    </source>
</evidence>
<dbReference type="SUPFAM" id="SSF56037">
    <property type="entry name" value="PheT/TilS domain"/>
    <property type="match status" value="1"/>
</dbReference>
<dbReference type="Gene3D" id="1.20.59.20">
    <property type="match status" value="1"/>
</dbReference>
<dbReference type="HAMAP" id="MF_01161">
    <property type="entry name" value="tRNA_Ile_lys_synt"/>
    <property type="match status" value="1"/>
</dbReference>
<dbReference type="GO" id="GO:0006400">
    <property type="term" value="P:tRNA modification"/>
    <property type="evidence" value="ECO:0007669"/>
    <property type="project" value="UniProtKB-UniRule"/>
</dbReference>
<dbReference type="Gene3D" id="3.40.50.620">
    <property type="entry name" value="HUPs"/>
    <property type="match status" value="1"/>
</dbReference>
<evidence type="ECO:0000256" key="4">
    <source>
        <dbReference type="ARBA" id="ARBA00022694"/>
    </source>
</evidence>
<dbReference type="NCBIfam" id="TIGR02433">
    <property type="entry name" value="lysidine_TilS_C"/>
    <property type="match status" value="1"/>
</dbReference>
<evidence type="ECO:0000256" key="8">
    <source>
        <dbReference type="HAMAP-Rule" id="MF_01161"/>
    </source>
</evidence>
<organism evidence="10 11">
    <name type="scientific">Desulfosalsimonas propionicica</name>
    <dbReference type="NCBI Taxonomy" id="332175"/>
    <lineage>
        <taxon>Bacteria</taxon>
        <taxon>Pseudomonadati</taxon>
        <taxon>Thermodesulfobacteriota</taxon>
        <taxon>Desulfobacteria</taxon>
        <taxon>Desulfobacterales</taxon>
        <taxon>Desulfosalsimonadaceae</taxon>
        <taxon>Desulfosalsimonas</taxon>
    </lineage>
</organism>
<protein>
    <recommendedName>
        <fullName evidence="8">tRNA(Ile)-lysidine synthase</fullName>
        <ecNumber evidence="8">6.3.4.19</ecNumber>
    </recommendedName>
    <alternativeName>
        <fullName evidence="8">tRNA(Ile)-2-lysyl-cytidine synthase</fullName>
    </alternativeName>
    <alternativeName>
        <fullName evidence="8">tRNA(Ile)-lysidine synthetase</fullName>
    </alternativeName>
</protein>
<comment type="domain">
    <text evidence="8">The N-terminal region contains the highly conserved SGGXDS motif, predicted to be a P-loop motif involved in ATP binding.</text>
</comment>
<dbReference type="PANTHER" id="PTHR43033">
    <property type="entry name" value="TRNA(ILE)-LYSIDINE SYNTHASE-RELATED"/>
    <property type="match status" value="1"/>
</dbReference>
<dbReference type="EMBL" id="JACDUS010000001">
    <property type="protein sequence ID" value="MBA2879923.1"/>
    <property type="molecule type" value="Genomic_DNA"/>
</dbReference>
<reference evidence="10 11" key="1">
    <citation type="submission" date="2020-07" db="EMBL/GenBank/DDBJ databases">
        <title>Genomic Encyclopedia of Type Strains, Phase IV (KMG-IV): sequencing the most valuable type-strain genomes for metagenomic binning, comparative biology and taxonomic classification.</title>
        <authorList>
            <person name="Goeker M."/>
        </authorList>
    </citation>
    <scope>NUCLEOTIDE SEQUENCE [LARGE SCALE GENOMIC DNA]</scope>
    <source>
        <strain evidence="10 11">DSM 17721</strain>
    </source>
</reference>
<dbReference type="InterPro" id="IPR014729">
    <property type="entry name" value="Rossmann-like_a/b/a_fold"/>
</dbReference>
<evidence type="ECO:0000313" key="10">
    <source>
        <dbReference type="EMBL" id="MBA2879923.1"/>
    </source>
</evidence>
<comment type="function">
    <text evidence="8">Ligates lysine onto the cytidine present at position 34 of the AUA codon-specific tRNA(Ile) that contains the anticodon CAU, in an ATP-dependent manner. Cytidine is converted to lysidine, thus changing the amino acid specificity of the tRNA from methionine to isoleucine.</text>
</comment>
<keyword evidence="4 8" id="KW-0819">tRNA processing</keyword>
<proteinExistence type="inferred from homology"/>
<dbReference type="RefSeq" id="WP_181549607.1">
    <property type="nucleotide sequence ID" value="NZ_JACDUS010000001.1"/>
</dbReference>
<sequence length="509" mass="57683">MNKLKPGRPSVSASDALVRQVKDTIDFYSMIAPGQSVLIGFSGGADSTALLYALFVLAGQHGWRLGIAHLHHGLREKDADLDADFTAALARSMDLPYYMVQSDVRGRCRREKISLEEAGRKARYAFFFDIAKTCGYDKIALGHQKDDTAEQVMLNLLRGSGPEGLTGISPVRGRIIRPLIRVPRNEIETFLQEKHIDWREDDSNKDNRFTRNRIRNRLLPELQSYNPQISETLWRLANVMQAENAWINGIVTPVFEQALLEQGPGYVVLCAETLAGQPRAAGRRLVRMALRQIKGSLRRISWRHVEQILSSPAKGSTRNRQFHLPGRIRVFRNDKRLVLTREKKSLRSVSLSGRQYETEDFAYRLDAGQLRGAGTCIRIAETGAQIRFECTTNDGDTRALKDNGKTARMDLDKLGFPLTIRNARPGDRFVPLGMQGRMKIKDFFINNKINRHERRRIPIVQSPEGIVWVGGLRIDQSVKVTEQTTNILKIELSGEPATLQHLTDFRKDF</sequence>
<keyword evidence="6 8" id="KW-0067">ATP-binding</keyword>
<dbReference type="GO" id="GO:0005524">
    <property type="term" value="F:ATP binding"/>
    <property type="evidence" value="ECO:0007669"/>
    <property type="project" value="UniProtKB-UniRule"/>
</dbReference>
<dbReference type="AlphaFoldDB" id="A0A7W0C6B9"/>
<dbReference type="CDD" id="cd01992">
    <property type="entry name" value="TilS_N"/>
    <property type="match status" value="1"/>
</dbReference>
<dbReference type="NCBIfam" id="TIGR02432">
    <property type="entry name" value="lysidine_TilS_N"/>
    <property type="match status" value="1"/>
</dbReference>
<evidence type="ECO:0000256" key="2">
    <source>
        <dbReference type="ARBA" id="ARBA00022490"/>
    </source>
</evidence>
<evidence type="ECO:0000259" key="9">
    <source>
        <dbReference type="SMART" id="SM00977"/>
    </source>
</evidence>
<comment type="caution">
    <text evidence="10">The sequence shown here is derived from an EMBL/GenBank/DDBJ whole genome shotgun (WGS) entry which is preliminary data.</text>
</comment>
<name>A0A7W0C6B9_9BACT</name>
<feature type="binding site" evidence="8">
    <location>
        <begin position="42"/>
        <end position="47"/>
    </location>
    <ligand>
        <name>ATP</name>
        <dbReference type="ChEBI" id="CHEBI:30616"/>
    </ligand>
</feature>
<dbReference type="InterPro" id="IPR012795">
    <property type="entry name" value="tRNA_Ile_lys_synt_N"/>
</dbReference>
<dbReference type="Pfam" id="PF09179">
    <property type="entry name" value="TilS"/>
    <property type="match status" value="1"/>
</dbReference>
<dbReference type="Proteomes" id="UP000525298">
    <property type="component" value="Unassembled WGS sequence"/>
</dbReference>